<evidence type="ECO:0000313" key="3">
    <source>
        <dbReference type="EMBL" id="KAF6022186.1"/>
    </source>
</evidence>
<dbReference type="OrthoDB" id="6288097at2759"/>
<feature type="region of interest" description="Disordered" evidence="2">
    <location>
        <begin position="160"/>
        <end position="269"/>
    </location>
</feature>
<organism evidence="3 4">
    <name type="scientific">Bugula neritina</name>
    <name type="common">Brown bryozoan</name>
    <name type="synonym">Sertularia neritina</name>
    <dbReference type="NCBI Taxonomy" id="10212"/>
    <lineage>
        <taxon>Eukaryota</taxon>
        <taxon>Metazoa</taxon>
        <taxon>Spiralia</taxon>
        <taxon>Lophotrochozoa</taxon>
        <taxon>Bryozoa</taxon>
        <taxon>Gymnolaemata</taxon>
        <taxon>Cheilostomatida</taxon>
        <taxon>Flustrina</taxon>
        <taxon>Buguloidea</taxon>
        <taxon>Bugulidae</taxon>
        <taxon>Bugula</taxon>
    </lineage>
</organism>
<feature type="compositionally biased region" description="Basic and acidic residues" evidence="2">
    <location>
        <begin position="81"/>
        <end position="91"/>
    </location>
</feature>
<dbReference type="GO" id="GO:0005737">
    <property type="term" value="C:cytoplasm"/>
    <property type="evidence" value="ECO:0007669"/>
    <property type="project" value="TreeGrafter"/>
</dbReference>
<feature type="region of interest" description="Disordered" evidence="2">
    <location>
        <begin position="1"/>
        <end position="95"/>
    </location>
</feature>
<dbReference type="InterPro" id="IPR026806">
    <property type="entry name" value="CDV3"/>
</dbReference>
<evidence type="ECO:0000256" key="1">
    <source>
        <dbReference type="ARBA" id="ARBA00006062"/>
    </source>
</evidence>
<evidence type="ECO:0000256" key="2">
    <source>
        <dbReference type="SAM" id="MobiDB-lite"/>
    </source>
</evidence>
<dbReference type="PANTHER" id="PTHR16284:SF13">
    <property type="entry name" value="PROTEIN CDV3 HOMOLOG"/>
    <property type="match status" value="1"/>
</dbReference>
<dbReference type="Proteomes" id="UP000593567">
    <property type="component" value="Unassembled WGS sequence"/>
</dbReference>
<dbReference type="EMBL" id="VXIV02002884">
    <property type="protein sequence ID" value="KAF6022186.1"/>
    <property type="molecule type" value="Genomic_DNA"/>
</dbReference>
<comment type="caution">
    <text evidence="3">The sequence shown here is derived from an EMBL/GenBank/DDBJ whole genome shotgun (WGS) entry which is preliminary data.</text>
</comment>
<feature type="compositionally biased region" description="Basic residues" evidence="2">
    <location>
        <begin position="16"/>
        <end position="28"/>
    </location>
</feature>
<accession>A0A7J7J979</accession>
<evidence type="ECO:0000313" key="4">
    <source>
        <dbReference type="Proteomes" id="UP000593567"/>
    </source>
</evidence>
<protein>
    <submittedName>
        <fullName evidence="3">CDV3</fullName>
    </submittedName>
</protein>
<feature type="compositionally biased region" description="Polar residues" evidence="2">
    <location>
        <begin position="245"/>
        <end position="263"/>
    </location>
</feature>
<dbReference type="Pfam" id="PF15359">
    <property type="entry name" value="CDV3"/>
    <property type="match status" value="1"/>
</dbReference>
<keyword evidence="4" id="KW-1185">Reference proteome</keyword>
<dbReference type="AlphaFoldDB" id="A0A7J7J979"/>
<gene>
    <name evidence="3" type="ORF">EB796_019513</name>
</gene>
<sequence length="269" mass="29403">MAETDGLDDFFAKKDKSNKKKGKSKSKGKMVVSDLIPASSPTPPNELTETTAIVAEQVNELKLENPAPESKDKKKCKKKKDRDGGDVINKNEEDEWNEVNDTVDYSGLRIATKSIAREAAEEAAESAARAEAEYDEDGQLIEKVKDDTVWKLPENQQELKIEEPQAPAPVIVNMPNVTDSKYVPPSKRYGGGNADLAPVNIKKPQKKKTAPNVNSQEDFPSLGASPAPADFDGSRFERVRGGGSLQSSNTPTGPSRLETSNKYSALERR</sequence>
<comment type="similarity">
    <text evidence="1">Belongs to the CDV3 family.</text>
</comment>
<proteinExistence type="inferred from homology"/>
<reference evidence="3" key="1">
    <citation type="submission" date="2020-06" db="EMBL/GenBank/DDBJ databases">
        <title>Draft genome of Bugula neritina, a colonial animal packing powerful symbionts and potential medicines.</title>
        <authorList>
            <person name="Rayko M."/>
        </authorList>
    </citation>
    <scope>NUCLEOTIDE SEQUENCE [LARGE SCALE GENOMIC DNA]</scope>
    <source>
        <strain evidence="3">Kwan_BN1</strain>
    </source>
</reference>
<name>A0A7J7J979_BUGNE</name>
<dbReference type="PANTHER" id="PTHR16284">
    <property type="entry name" value="PROTEIN CDV3 HOMOLOG"/>
    <property type="match status" value="1"/>
</dbReference>